<dbReference type="GO" id="GO:0009055">
    <property type="term" value="F:electron transfer activity"/>
    <property type="evidence" value="ECO:0007669"/>
    <property type="project" value="TreeGrafter"/>
</dbReference>
<dbReference type="PROSITE" id="PS51354">
    <property type="entry name" value="GLUTAREDOXIN_2"/>
    <property type="match status" value="1"/>
</dbReference>
<proteinExistence type="predicted"/>
<dbReference type="InterPro" id="IPR002109">
    <property type="entry name" value="Glutaredoxin"/>
</dbReference>
<dbReference type="STRING" id="1802557.A3A20_00295"/>
<dbReference type="InterPro" id="IPR051548">
    <property type="entry name" value="Grx-like_ET"/>
</dbReference>
<organism evidence="2 3">
    <name type="scientific">Candidatus Wolfebacteria bacterium RIFCSPLOWO2_01_FULL_45_19</name>
    <dbReference type="NCBI Taxonomy" id="1802557"/>
    <lineage>
        <taxon>Bacteria</taxon>
        <taxon>Candidatus Wolfeibacteriota</taxon>
    </lineage>
</organism>
<accession>A0A1F8DQW4</accession>
<dbReference type="CDD" id="cd02976">
    <property type="entry name" value="NrdH"/>
    <property type="match status" value="1"/>
</dbReference>
<name>A0A1F8DQW4_9BACT</name>
<reference evidence="2 3" key="1">
    <citation type="journal article" date="2016" name="Nat. Commun.">
        <title>Thousands of microbial genomes shed light on interconnected biogeochemical processes in an aquifer system.</title>
        <authorList>
            <person name="Anantharaman K."/>
            <person name="Brown C.T."/>
            <person name="Hug L.A."/>
            <person name="Sharon I."/>
            <person name="Castelle C.J."/>
            <person name="Probst A.J."/>
            <person name="Thomas B.C."/>
            <person name="Singh A."/>
            <person name="Wilkins M.J."/>
            <person name="Karaoz U."/>
            <person name="Brodie E.L."/>
            <person name="Williams K.H."/>
            <person name="Hubbard S.S."/>
            <person name="Banfield J.F."/>
        </authorList>
    </citation>
    <scope>NUCLEOTIDE SEQUENCE [LARGE SCALE GENOMIC DNA]</scope>
</reference>
<dbReference type="PANTHER" id="PTHR34386">
    <property type="entry name" value="GLUTAREDOXIN"/>
    <property type="match status" value="1"/>
</dbReference>
<comment type="caution">
    <text evidence="2">The sequence shown here is derived from an EMBL/GenBank/DDBJ whole genome shotgun (WGS) entry which is preliminary data.</text>
</comment>
<dbReference type="PANTHER" id="PTHR34386:SF1">
    <property type="entry name" value="GLUTAREDOXIN-LIKE PROTEIN NRDH"/>
    <property type="match status" value="1"/>
</dbReference>
<evidence type="ECO:0000259" key="1">
    <source>
        <dbReference type="Pfam" id="PF00462"/>
    </source>
</evidence>
<gene>
    <name evidence="2" type="ORF">A3A20_00295</name>
</gene>
<evidence type="ECO:0000313" key="2">
    <source>
        <dbReference type="EMBL" id="OGM91007.1"/>
    </source>
</evidence>
<dbReference type="EMBL" id="MGIR01000005">
    <property type="protein sequence ID" value="OGM91007.1"/>
    <property type="molecule type" value="Genomic_DNA"/>
</dbReference>
<dbReference type="AlphaFoldDB" id="A0A1F8DQW4"/>
<evidence type="ECO:0000313" key="3">
    <source>
        <dbReference type="Proteomes" id="UP000178946"/>
    </source>
</evidence>
<dbReference type="Proteomes" id="UP000178946">
    <property type="component" value="Unassembled WGS sequence"/>
</dbReference>
<feature type="domain" description="Glutaredoxin" evidence="1">
    <location>
        <begin position="7"/>
        <end position="64"/>
    </location>
</feature>
<sequence>MANFRRVKLYTVENCRYCDLARNLLARHGVQYEELNVSDNHLARAEMASASHQFGVPVLAVNDEIYVGFDRVAYEEALKIREA</sequence>
<dbReference type="Gene3D" id="3.40.30.10">
    <property type="entry name" value="Glutaredoxin"/>
    <property type="match status" value="1"/>
</dbReference>
<protein>
    <recommendedName>
        <fullName evidence="1">Glutaredoxin domain-containing protein</fullName>
    </recommendedName>
</protein>
<dbReference type="SUPFAM" id="SSF52833">
    <property type="entry name" value="Thioredoxin-like"/>
    <property type="match status" value="1"/>
</dbReference>
<dbReference type="InterPro" id="IPR036249">
    <property type="entry name" value="Thioredoxin-like_sf"/>
</dbReference>
<dbReference type="Pfam" id="PF00462">
    <property type="entry name" value="Glutaredoxin"/>
    <property type="match status" value="1"/>
</dbReference>
<dbReference type="GO" id="GO:0045454">
    <property type="term" value="P:cell redox homeostasis"/>
    <property type="evidence" value="ECO:0007669"/>
    <property type="project" value="TreeGrafter"/>
</dbReference>